<proteinExistence type="predicted"/>
<keyword evidence="3" id="KW-1185">Reference proteome</keyword>
<gene>
    <name evidence="2" type="ORF">PGLA1383_LOCUS5150</name>
</gene>
<feature type="region of interest" description="Disordered" evidence="1">
    <location>
        <begin position="186"/>
        <end position="231"/>
    </location>
</feature>
<dbReference type="OrthoDB" id="416506at2759"/>
<dbReference type="InterPro" id="IPR027417">
    <property type="entry name" value="P-loop_NTPase"/>
</dbReference>
<accession>A0A813DCM6</accession>
<evidence type="ECO:0000313" key="3">
    <source>
        <dbReference type="Proteomes" id="UP000654075"/>
    </source>
</evidence>
<sequence length="683" mass="75941">MPSAGWTKMSVDEVRLATAWYEEEKVAPAEIAERLGRDKATLTRLLVKTVDRKRQGRPVALTDAQVDFLEHRLDELIVKADGKYRVTAKMLRANTRTKASARAMLDALRKRNIYFRKLREKPVLTDEDIVAFAKKYKDKSKAWWQKNVHAFIDGKFFQVYLNGKERDRAARHATFGAFRSPGKGLSHGYVKAKQPDDEAAPQEAAAAVQPDDEVLAPPGDEATELPPPPEEWQQWAEDEGARNYVFLVTFAAVLVTVAAEANAMGVPLRTLEEVSREMIRDAILDAVANPSADTSRGRGGRPRTIPLSVVKMVVFLEMPLHFHVAVRLSSLSRFAPLKAALRSRHGLASHWSTTHSEWWSAVRYGVFTTQRKPSVDASPLMKAQQPFLAAKRKRDRELAEQLAHSSGGATKKQPGFNKLDLYAVIIDKKLRTTSAVMAYVQGFGSQQMQLFIARAQRKLADHISDAWEWDAARSKALEEEQSEWNLLEALAMGLCSGTSCDWRAGASEFFARNAHTINEGELAAALARVIKSGPSKTARVPLITGPTNAGKSTILDPIDEVFGAASVFHTPALGSSMALSNLVTKPKKFIFLDDYRPVEFATVPRRPCPTIPLVTFLKLMGGQWFEVQVSQSFNNGNVDCRWTKGVAMTAKLDGLWDPTPVVSQEDIRHMQSRVHQFTASAQI</sequence>
<dbReference type="EMBL" id="CAJNNV010001988">
    <property type="protein sequence ID" value="CAE8586272.1"/>
    <property type="molecule type" value="Genomic_DNA"/>
</dbReference>
<comment type="caution">
    <text evidence="2">The sequence shown here is derived from an EMBL/GenBank/DDBJ whole genome shotgun (WGS) entry which is preliminary data.</text>
</comment>
<evidence type="ECO:0000313" key="2">
    <source>
        <dbReference type="EMBL" id="CAE8586272.1"/>
    </source>
</evidence>
<feature type="non-terminal residue" evidence="2">
    <location>
        <position position="683"/>
    </location>
</feature>
<protein>
    <submittedName>
        <fullName evidence="2">Uncharacterized protein</fullName>
    </submittedName>
</protein>
<reference evidence="2" key="1">
    <citation type="submission" date="2021-02" db="EMBL/GenBank/DDBJ databases">
        <authorList>
            <person name="Dougan E. K."/>
            <person name="Rhodes N."/>
            <person name="Thang M."/>
            <person name="Chan C."/>
        </authorList>
    </citation>
    <scope>NUCLEOTIDE SEQUENCE</scope>
</reference>
<dbReference type="AlphaFoldDB" id="A0A813DCM6"/>
<evidence type="ECO:0000256" key="1">
    <source>
        <dbReference type="SAM" id="MobiDB-lite"/>
    </source>
</evidence>
<organism evidence="2 3">
    <name type="scientific">Polarella glacialis</name>
    <name type="common">Dinoflagellate</name>
    <dbReference type="NCBI Taxonomy" id="89957"/>
    <lineage>
        <taxon>Eukaryota</taxon>
        <taxon>Sar</taxon>
        <taxon>Alveolata</taxon>
        <taxon>Dinophyceae</taxon>
        <taxon>Suessiales</taxon>
        <taxon>Suessiaceae</taxon>
        <taxon>Polarella</taxon>
    </lineage>
</organism>
<name>A0A813DCM6_POLGL</name>
<dbReference type="Gene3D" id="3.40.50.300">
    <property type="entry name" value="P-loop containing nucleotide triphosphate hydrolases"/>
    <property type="match status" value="1"/>
</dbReference>
<dbReference type="Proteomes" id="UP000654075">
    <property type="component" value="Unassembled WGS sequence"/>
</dbReference>